<dbReference type="InterPro" id="IPR041889">
    <property type="entry name" value="NR_LBD_EcR"/>
</dbReference>
<evidence type="ECO:0000256" key="9">
    <source>
        <dbReference type="ARBA" id="ARBA00023163"/>
    </source>
</evidence>
<dbReference type="RefSeq" id="XP_058984802.1">
    <property type="nucleotide sequence ID" value="XM_059128819.1"/>
</dbReference>
<dbReference type="InterPro" id="IPR050234">
    <property type="entry name" value="Nuclear_hormone_rcpt_NR1"/>
</dbReference>
<comment type="subcellular location">
    <subcellularLocation>
        <location evidence="1">Nucleus</location>
    </subcellularLocation>
</comment>
<evidence type="ECO:0000256" key="10">
    <source>
        <dbReference type="ARBA" id="ARBA00023170"/>
    </source>
</evidence>
<dbReference type="SUPFAM" id="SSF48508">
    <property type="entry name" value="Nuclear receptor ligand-binding domain"/>
    <property type="match status" value="1"/>
</dbReference>
<keyword evidence="8" id="KW-0238">DNA-binding</keyword>
<dbReference type="Pfam" id="PF00104">
    <property type="entry name" value="Hormone_recep"/>
    <property type="match status" value="1"/>
</dbReference>
<dbReference type="Gene3D" id="3.30.50.10">
    <property type="entry name" value="Erythroid Transcription Factor GATA-1, subunit A"/>
    <property type="match status" value="1"/>
</dbReference>
<evidence type="ECO:0000256" key="16">
    <source>
        <dbReference type="SAM" id="MobiDB-lite"/>
    </source>
</evidence>
<feature type="domain" description="NR LBD" evidence="18">
    <location>
        <begin position="529"/>
        <end position="764"/>
    </location>
</feature>
<evidence type="ECO:0000256" key="3">
    <source>
        <dbReference type="ARBA" id="ARBA00022052"/>
    </source>
</evidence>
<dbReference type="InterPro" id="IPR003069">
    <property type="entry name" value="Ecdystd_rcpt"/>
</dbReference>
<evidence type="ECO:0000256" key="8">
    <source>
        <dbReference type="ARBA" id="ARBA00023125"/>
    </source>
</evidence>
<dbReference type="InterPro" id="IPR001723">
    <property type="entry name" value="Nuclear_hrmn_rcpt"/>
</dbReference>
<dbReference type="CDD" id="cd07161">
    <property type="entry name" value="NR_DBD_EcR"/>
    <property type="match status" value="1"/>
</dbReference>
<evidence type="ECO:0000256" key="6">
    <source>
        <dbReference type="ARBA" id="ARBA00022833"/>
    </source>
</evidence>
<keyword evidence="4" id="KW-0479">Metal-binding</keyword>
<name>A0ABM3VG79_MUSDO</name>
<feature type="domain" description="Nuclear receptor" evidence="17">
    <location>
        <begin position="384"/>
        <end position="459"/>
    </location>
</feature>
<dbReference type="SMART" id="SM00399">
    <property type="entry name" value="ZnF_C4"/>
    <property type="match status" value="1"/>
</dbReference>
<feature type="compositionally biased region" description="Low complexity" evidence="16">
    <location>
        <begin position="21"/>
        <end position="45"/>
    </location>
</feature>
<feature type="region of interest" description="Disordered" evidence="16">
    <location>
        <begin position="338"/>
        <end position="375"/>
    </location>
</feature>
<evidence type="ECO:0000256" key="1">
    <source>
        <dbReference type="ARBA" id="ARBA00004123"/>
    </source>
</evidence>
<dbReference type="GeneID" id="101897111"/>
<dbReference type="PROSITE" id="PS51030">
    <property type="entry name" value="NUCLEAR_REC_DBD_2"/>
    <property type="match status" value="1"/>
</dbReference>
<keyword evidence="11" id="KW-0539">Nucleus</keyword>
<evidence type="ECO:0000256" key="12">
    <source>
        <dbReference type="ARBA" id="ARBA00029963"/>
    </source>
</evidence>
<dbReference type="PRINTS" id="PR00047">
    <property type="entry name" value="STROIDFINGER"/>
</dbReference>
<gene>
    <name evidence="20" type="primary">LOC101897111</name>
</gene>
<dbReference type="InterPro" id="IPR001628">
    <property type="entry name" value="Znf_hrmn_rcpt"/>
</dbReference>
<reference evidence="20" key="1">
    <citation type="submission" date="2025-08" db="UniProtKB">
        <authorList>
            <consortium name="RefSeq"/>
        </authorList>
    </citation>
    <scope>IDENTIFICATION</scope>
    <source>
        <strain evidence="20">Aabys</strain>
        <tissue evidence="20">Whole body</tissue>
    </source>
</reference>
<dbReference type="InterPro" id="IPR000536">
    <property type="entry name" value="Nucl_hrmn_rcpt_lig-bd"/>
</dbReference>
<comment type="similarity">
    <text evidence="2">Belongs to the nuclear hormone receptor family. NR1 subfamily.</text>
</comment>
<evidence type="ECO:0000256" key="11">
    <source>
        <dbReference type="ARBA" id="ARBA00023242"/>
    </source>
</evidence>
<dbReference type="SUPFAM" id="SSF57716">
    <property type="entry name" value="Glucocorticoid receptor-like (DNA-binding domain)"/>
    <property type="match status" value="1"/>
</dbReference>
<evidence type="ECO:0000259" key="17">
    <source>
        <dbReference type="PROSITE" id="PS51030"/>
    </source>
</evidence>
<dbReference type="CDD" id="cd06938">
    <property type="entry name" value="NR_LBD_EcR"/>
    <property type="match status" value="1"/>
</dbReference>
<dbReference type="PROSITE" id="PS00031">
    <property type="entry name" value="NUCLEAR_REC_DBD_1"/>
    <property type="match status" value="1"/>
</dbReference>
<feature type="compositionally biased region" description="Polar residues" evidence="16">
    <location>
        <begin position="355"/>
        <end position="368"/>
    </location>
</feature>
<keyword evidence="6" id="KW-0862">Zinc</keyword>
<dbReference type="InterPro" id="IPR035500">
    <property type="entry name" value="NHR-like_dom_sf"/>
</dbReference>
<organism evidence="19 20">
    <name type="scientific">Musca domestica</name>
    <name type="common">House fly</name>
    <dbReference type="NCBI Taxonomy" id="7370"/>
    <lineage>
        <taxon>Eukaryota</taxon>
        <taxon>Metazoa</taxon>
        <taxon>Ecdysozoa</taxon>
        <taxon>Arthropoda</taxon>
        <taxon>Hexapoda</taxon>
        <taxon>Insecta</taxon>
        <taxon>Pterygota</taxon>
        <taxon>Neoptera</taxon>
        <taxon>Endopterygota</taxon>
        <taxon>Diptera</taxon>
        <taxon>Brachycera</taxon>
        <taxon>Muscomorpha</taxon>
        <taxon>Muscoidea</taxon>
        <taxon>Muscidae</taxon>
        <taxon>Musca</taxon>
    </lineage>
</organism>
<feature type="region of interest" description="Disordered" evidence="16">
    <location>
        <begin position="298"/>
        <end position="319"/>
    </location>
</feature>
<feature type="compositionally biased region" description="Low complexity" evidence="16">
    <location>
        <begin position="305"/>
        <end position="318"/>
    </location>
</feature>
<dbReference type="PANTHER" id="PTHR24082">
    <property type="entry name" value="NUCLEAR HORMONE RECEPTOR"/>
    <property type="match status" value="1"/>
</dbReference>
<evidence type="ECO:0000256" key="5">
    <source>
        <dbReference type="ARBA" id="ARBA00022771"/>
    </source>
</evidence>
<keyword evidence="10 20" id="KW-0675">Receptor</keyword>
<keyword evidence="9" id="KW-0804">Transcription</keyword>
<accession>A0ABM3VG79</accession>
<dbReference type="SMART" id="SM00430">
    <property type="entry name" value="HOLI"/>
    <property type="match status" value="1"/>
</dbReference>
<dbReference type="Pfam" id="PF00105">
    <property type="entry name" value="zf-C4"/>
    <property type="match status" value="1"/>
</dbReference>
<evidence type="ECO:0000256" key="2">
    <source>
        <dbReference type="ARBA" id="ARBA00008092"/>
    </source>
</evidence>
<evidence type="ECO:0000256" key="4">
    <source>
        <dbReference type="ARBA" id="ARBA00022723"/>
    </source>
</evidence>
<evidence type="ECO:0000313" key="20">
    <source>
        <dbReference type="RefSeq" id="XP_058984802.1"/>
    </source>
</evidence>
<evidence type="ECO:0000256" key="15">
    <source>
        <dbReference type="ARBA" id="ARBA00033286"/>
    </source>
</evidence>
<evidence type="ECO:0000256" key="13">
    <source>
        <dbReference type="ARBA" id="ARBA00030794"/>
    </source>
</evidence>
<dbReference type="Proteomes" id="UP001652621">
    <property type="component" value="Unplaced"/>
</dbReference>
<evidence type="ECO:0000256" key="14">
    <source>
        <dbReference type="ARBA" id="ARBA00033003"/>
    </source>
</evidence>
<keyword evidence="19" id="KW-1185">Reference proteome</keyword>
<feature type="region of interest" description="Disordered" evidence="16">
    <location>
        <begin position="14"/>
        <end position="46"/>
    </location>
</feature>
<feature type="compositionally biased region" description="Polar residues" evidence="16">
    <location>
        <begin position="253"/>
        <end position="265"/>
    </location>
</feature>
<sequence length="843" mass="90332">MNLSSMMYRLNHAQGQKLSLPPSEQQQQQQQQQSSTPQQQQQQQQVIPSHILLQQQLDAAASSAAVAASNAAAAAGGDAANVFIANFAGGAASTLDATAEAGNSNPVRNLIHIQQQHAVAAAAAATRQLNNNVSNIVISSVDSLASASVEEKIKLLKTAIKSEPLHDISSATTTAAALAAAGSSSNHSQVANLSSDCKEEFISLAACSALANIAPSTAAALKSGTLALKTATGIAAVNASTVAGSTQVTITTAPSVAGGSSTSNVAAAAGGSADPSNGSSAVFLPSKRARLELREEWISTPSPGSVPSTAPLSPSSASQNHIYGANLSNGYSSPMSAGSYDPFSPNGKQGRDDLSPSSSLNGFSTSDASDVKKIKKGPAPRLQEELCLVCGDRASGYHYNALTCEGCKGFFRRSVTKNAVYCCKFGHACEMDMYMRRKCQECRLKKCLTVGMRPECVVPENQCAMKRREKKAQKEKDKLQTSIGATDVIKKEILDLMTCEPPTHPTCPLLPEDILAKCQARNIPPLTYNQLAVIYKLIWYQDGYEQPSEEDLKRIMSSPDENESQTDVSFRHITEITILTVQLIVEFAKGLPAFTKIPQEDQITLLKACSSEVMMLRMARRYDHSSDSIFFANNRSYTRDSYKMAGMADNIEDLLHFCRQMYSMKVDNVEYALLTAIVIFSDRPGLEEAELVEAIQSYYIDTLRIYILNRHCGDPMSLVFFAKLLSILTELRTLGNQNAEMCFSLKLKNRKLPKFLEEIWDVHAIPPSVQSHLQATQAEKAAQESLAPTSGLVTAIQQATTSTSINTALATSSTSPPATAASTPNGGDYGTDMSLSMSQSNSA</sequence>
<dbReference type="Gene3D" id="1.10.565.10">
    <property type="entry name" value="Retinoid X Receptor"/>
    <property type="match status" value="1"/>
</dbReference>
<dbReference type="PRINTS" id="PR00398">
    <property type="entry name" value="STRDHORMONER"/>
</dbReference>
<keyword evidence="5" id="KW-0863">Zinc-finger</keyword>
<dbReference type="PANTHER" id="PTHR24082:SF507">
    <property type="entry name" value="BILE ACID RECEPTOR-RELATED"/>
    <property type="match status" value="1"/>
</dbReference>
<dbReference type="PRINTS" id="PR01283">
    <property type="entry name" value="ECDYSTEROIDR"/>
</dbReference>
<protein>
    <recommendedName>
        <fullName evidence="3">Ecdysone receptor</fullName>
    </recommendedName>
    <alternativeName>
        <fullName evidence="12">20-hydroxy-ecdysone receptor</fullName>
    </alternativeName>
    <alternativeName>
        <fullName evidence="13">EcRH</fullName>
    </alternativeName>
    <alternativeName>
        <fullName evidence="14">Ecdysteroid receptor</fullName>
    </alternativeName>
    <alternativeName>
        <fullName evidence="15">Nuclear receptor subfamily 1 group H member 1</fullName>
    </alternativeName>
</protein>
<evidence type="ECO:0000259" key="18">
    <source>
        <dbReference type="PROSITE" id="PS51843"/>
    </source>
</evidence>
<feature type="region of interest" description="Disordered" evidence="16">
    <location>
        <begin position="808"/>
        <end position="843"/>
    </location>
</feature>
<evidence type="ECO:0000256" key="7">
    <source>
        <dbReference type="ARBA" id="ARBA00023015"/>
    </source>
</evidence>
<dbReference type="PROSITE" id="PS51843">
    <property type="entry name" value="NR_LBD"/>
    <property type="match status" value="1"/>
</dbReference>
<evidence type="ECO:0000313" key="19">
    <source>
        <dbReference type="Proteomes" id="UP001652621"/>
    </source>
</evidence>
<feature type="compositionally biased region" description="Low complexity" evidence="16">
    <location>
        <begin position="810"/>
        <end position="824"/>
    </location>
</feature>
<keyword evidence="7" id="KW-0805">Transcription regulation</keyword>
<dbReference type="InterPro" id="IPR013088">
    <property type="entry name" value="Znf_NHR/GATA"/>
</dbReference>
<proteinExistence type="inferred from homology"/>
<feature type="compositionally biased region" description="Polar residues" evidence="16">
    <location>
        <begin position="833"/>
        <end position="843"/>
    </location>
</feature>
<feature type="region of interest" description="Disordered" evidence="16">
    <location>
        <begin position="253"/>
        <end position="281"/>
    </location>
</feature>